<gene>
    <name evidence="2" type="primary">LOC136090978</name>
</gene>
<protein>
    <submittedName>
        <fullName evidence="2">Uncharacterized protein LOC136090978</fullName>
    </submittedName>
</protein>
<evidence type="ECO:0000313" key="1">
    <source>
        <dbReference type="Proteomes" id="UP001652625"/>
    </source>
</evidence>
<proteinExistence type="predicted"/>
<dbReference type="Proteomes" id="UP001652625">
    <property type="component" value="Chromosome 14"/>
</dbReference>
<reference evidence="2" key="1">
    <citation type="submission" date="2025-08" db="UniProtKB">
        <authorList>
            <consortium name="RefSeq"/>
        </authorList>
    </citation>
    <scope>IDENTIFICATION</scope>
</reference>
<accession>A0ABM4DHR8</accession>
<dbReference type="PANTHER" id="PTHR45749">
    <property type="match status" value="1"/>
</dbReference>
<dbReference type="GeneID" id="136090978"/>
<keyword evidence="1" id="KW-1185">Reference proteome</keyword>
<name>A0ABM4DHR8_HYDVU</name>
<dbReference type="RefSeq" id="XP_065674032.1">
    <property type="nucleotide sequence ID" value="XM_065817960.1"/>
</dbReference>
<evidence type="ECO:0000313" key="2">
    <source>
        <dbReference type="RefSeq" id="XP_065674032.1"/>
    </source>
</evidence>
<organism evidence="1 2">
    <name type="scientific">Hydra vulgaris</name>
    <name type="common">Hydra</name>
    <name type="synonym">Hydra attenuata</name>
    <dbReference type="NCBI Taxonomy" id="6087"/>
    <lineage>
        <taxon>Eukaryota</taxon>
        <taxon>Metazoa</taxon>
        <taxon>Cnidaria</taxon>
        <taxon>Hydrozoa</taxon>
        <taxon>Hydroidolina</taxon>
        <taxon>Anthoathecata</taxon>
        <taxon>Aplanulata</taxon>
        <taxon>Hydridae</taxon>
        <taxon>Hydra</taxon>
    </lineage>
</organism>
<sequence length="341" mass="39146">MIDIDGNGRNLDPTCNERDLEVLISNNLKVQVEAAAWVGNQMLGCLKKPSFDLQDEDAVLQLQPISLIDHNDIITNVENKNVESTNVENTCTTNVEIENMVINSSSITPNVNIIPQEIMLNYNDPNSWPAISNNVIYSLVKHGPEQGNNVNVNTIISADNAGRKFTKDWFYVKHINGEMVIRKWLLYSINQNAIFCFPCILFGHKSHNITDPHKGFRDWQHLHPVIPQHENSSDHRNNYVKLKVMETNIRSGNTLDDYLINSINEEKMVWREILKIVVDAILFCAKNNIALRGSNEKIGDSNCGIFLNLIEFASHYNRTLKEHIEKHKKRFCFIFFTHYSK</sequence>
<dbReference type="PANTHER" id="PTHR45749:SF33">
    <property type="entry name" value="ZINC FINGER MYM-TYPE PROTEIN 1"/>
    <property type="match status" value="1"/>
</dbReference>